<dbReference type="Proteomes" id="UP001186974">
    <property type="component" value="Unassembled WGS sequence"/>
</dbReference>
<keyword evidence="2" id="KW-1185">Reference proteome</keyword>
<reference evidence="1" key="1">
    <citation type="submission" date="2024-09" db="EMBL/GenBank/DDBJ databases">
        <title>Black Yeasts Isolated from many extreme environments.</title>
        <authorList>
            <person name="Coleine C."/>
            <person name="Stajich J.E."/>
            <person name="Selbmann L."/>
        </authorList>
    </citation>
    <scope>NUCLEOTIDE SEQUENCE</scope>
    <source>
        <strain evidence="1">CCFEE 5737</strain>
    </source>
</reference>
<organism evidence="1 2">
    <name type="scientific">Coniosporium uncinatum</name>
    <dbReference type="NCBI Taxonomy" id="93489"/>
    <lineage>
        <taxon>Eukaryota</taxon>
        <taxon>Fungi</taxon>
        <taxon>Dikarya</taxon>
        <taxon>Ascomycota</taxon>
        <taxon>Pezizomycotina</taxon>
        <taxon>Dothideomycetes</taxon>
        <taxon>Dothideomycetes incertae sedis</taxon>
        <taxon>Coniosporium</taxon>
    </lineage>
</organism>
<evidence type="ECO:0000313" key="2">
    <source>
        <dbReference type="Proteomes" id="UP001186974"/>
    </source>
</evidence>
<sequence length="96" mass="10626">MPAAVATMAVSITPRRLKQRENNYFNTGVQGRKTGVTLRDTGVRDENGMEPLDNIFSSPEKSPLKRNFNGENANITLSTSEDMDVAQSTYRLSFGL</sequence>
<accession>A0ACC3DNB1</accession>
<gene>
    <name evidence="1" type="ORF">LTS18_008217</name>
</gene>
<evidence type="ECO:0000313" key="1">
    <source>
        <dbReference type="EMBL" id="KAK3078185.1"/>
    </source>
</evidence>
<dbReference type="EMBL" id="JAWDJW010002123">
    <property type="protein sequence ID" value="KAK3078185.1"/>
    <property type="molecule type" value="Genomic_DNA"/>
</dbReference>
<comment type="caution">
    <text evidence="1">The sequence shown here is derived from an EMBL/GenBank/DDBJ whole genome shotgun (WGS) entry which is preliminary data.</text>
</comment>
<protein>
    <submittedName>
        <fullName evidence="1">Uncharacterized protein</fullName>
    </submittedName>
</protein>
<name>A0ACC3DNB1_9PEZI</name>
<proteinExistence type="predicted"/>